<accession>A0ABY6CTJ8</accession>
<evidence type="ECO:0000313" key="3">
    <source>
        <dbReference type="EMBL" id="UXP33826.1"/>
    </source>
</evidence>
<evidence type="ECO:0000313" key="4">
    <source>
        <dbReference type="Proteomes" id="UP001065174"/>
    </source>
</evidence>
<evidence type="ECO:0000256" key="1">
    <source>
        <dbReference type="SAM" id="SignalP"/>
    </source>
</evidence>
<gene>
    <name evidence="3" type="ORF">N6H18_07675</name>
</gene>
<dbReference type="RefSeq" id="WP_262311252.1">
    <property type="nucleotide sequence ID" value="NZ_CP106679.1"/>
</dbReference>
<feature type="domain" description="DUF3347" evidence="2">
    <location>
        <begin position="60"/>
        <end position="133"/>
    </location>
</feature>
<dbReference type="EMBL" id="CP106679">
    <property type="protein sequence ID" value="UXP33826.1"/>
    <property type="molecule type" value="Genomic_DNA"/>
</dbReference>
<proteinExistence type="predicted"/>
<keyword evidence="4" id="KW-1185">Reference proteome</keyword>
<dbReference type="InterPro" id="IPR021782">
    <property type="entry name" value="DUF3347"/>
</dbReference>
<keyword evidence="1" id="KW-0732">Signal</keyword>
<feature type="signal peptide" evidence="1">
    <location>
        <begin position="1"/>
        <end position="21"/>
    </location>
</feature>
<reference evidence="3" key="1">
    <citation type="submission" date="2022-09" db="EMBL/GenBank/DDBJ databases">
        <title>Comparative genomics and taxonomic characterization of three novel marine species of genus Reichenbachiella exhibiting antioxidant and polysaccharide degradation activities.</title>
        <authorList>
            <person name="Muhammad N."/>
            <person name="Lee Y.-J."/>
            <person name="Ko J."/>
            <person name="Kim S.-G."/>
        </authorList>
    </citation>
    <scope>NUCLEOTIDE SEQUENCE</scope>
    <source>
        <strain evidence="3">BKB1-1</strain>
    </source>
</reference>
<feature type="chain" id="PRO_5046250656" evidence="1">
    <location>
        <begin position="22"/>
        <end position="183"/>
    </location>
</feature>
<dbReference type="Proteomes" id="UP001065174">
    <property type="component" value="Chromosome"/>
</dbReference>
<name>A0ABY6CTJ8_9BACT</name>
<sequence>MNHINPIKSMVLVASIGLSLAACGNRKTTDETQAREGHFMSELTEVTDSVTVTKIKAQQILASYLQIKDALVETDTTASQEAAAKMVSFLTEEDDLSLKIKVDAKYIATTNDIAAQRSTFSNLSDNVYTLVKKHLADENTIYRQYCPMAQNNQGAYWLSSEKEILNPYFGGQMLRCGSVKEEI</sequence>
<dbReference type="Pfam" id="PF11827">
    <property type="entry name" value="DUF3347"/>
    <property type="match status" value="1"/>
</dbReference>
<organism evidence="3 4">
    <name type="scientific">Reichenbachiella agarivorans</name>
    <dbReference type="NCBI Taxonomy" id="2979464"/>
    <lineage>
        <taxon>Bacteria</taxon>
        <taxon>Pseudomonadati</taxon>
        <taxon>Bacteroidota</taxon>
        <taxon>Cytophagia</taxon>
        <taxon>Cytophagales</taxon>
        <taxon>Reichenbachiellaceae</taxon>
        <taxon>Reichenbachiella</taxon>
    </lineage>
</organism>
<protein>
    <submittedName>
        <fullName evidence="3">DUF3347 domain-containing protein</fullName>
    </submittedName>
</protein>
<evidence type="ECO:0000259" key="2">
    <source>
        <dbReference type="Pfam" id="PF11827"/>
    </source>
</evidence>